<dbReference type="Gene3D" id="2.60.40.1180">
    <property type="entry name" value="Golgi alpha-mannosidase II"/>
    <property type="match status" value="1"/>
</dbReference>
<dbReference type="Pfam" id="PF22848">
    <property type="entry name" value="ASD1_dom"/>
    <property type="match status" value="1"/>
</dbReference>
<comment type="function">
    <text evidence="8">Alpha-L-arabinofuranosidase involved in the degradation of arabinoxylan, a major component of plant hemicellulose. Acts only on small linear 1,5-alpha-linked L-arabinofuranosyl oligosaccharides.</text>
</comment>
<dbReference type="EC" id="3.2.1.55" evidence="4"/>
<evidence type="ECO:0000256" key="2">
    <source>
        <dbReference type="ARBA" id="ARBA00004834"/>
    </source>
</evidence>
<evidence type="ECO:0000313" key="11">
    <source>
        <dbReference type="Proteomes" id="UP001164286"/>
    </source>
</evidence>
<dbReference type="SUPFAM" id="SSF51445">
    <property type="entry name" value="(Trans)glycosidases"/>
    <property type="match status" value="1"/>
</dbReference>
<evidence type="ECO:0000256" key="8">
    <source>
        <dbReference type="ARBA" id="ARBA00037415"/>
    </source>
</evidence>
<keyword evidence="11" id="KW-1185">Reference proteome</keyword>
<dbReference type="GO" id="GO:0046556">
    <property type="term" value="F:alpha-L-arabinofuranosidase activity"/>
    <property type="evidence" value="ECO:0007669"/>
    <property type="project" value="UniProtKB-EC"/>
</dbReference>
<evidence type="ECO:0000256" key="5">
    <source>
        <dbReference type="ARBA" id="ARBA00022801"/>
    </source>
</evidence>
<dbReference type="GO" id="GO:0046373">
    <property type="term" value="P:L-arabinose metabolic process"/>
    <property type="evidence" value="ECO:0007669"/>
    <property type="project" value="InterPro"/>
</dbReference>
<proteinExistence type="inferred from homology"/>
<feature type="domain" description="Alpha-L-arabinofuranosidase C-terminal" evidence="9">
    <location>
        <begin position="333"/>
        <end position="535"/>
    </location>
</feature>
<dbReference type="Pfam" id="PF06964">
    <property type="entry name" value="Alpha-L-AF_C"/>
    <property type="match status" value="1"/>
</dbReference>
<comment type="pathway">
    <text evidence="2">Glycan metabolism; L-arabinan degradation.</text>
</comment>
<reference evidence="10" key="1">
    <citation type="journal article" date="2022" name="G3 (Bethesda)">
        <title>High quality genome of the basidiomycete yeast Dioszegia hungarica PDD-24b-2 isolated from cloud water.</title>
        <authorList>
            <person name="Jarrige D."/>
            <person name="Haridas S."/>
            <person name="Bleykasten-Grosshans C."/>
            <person name="Joly M."/>
            <person name="Nadalig T."/>
            <person name="Sancelme M."/>
            <person name="Vuilleumier S."/>
            <person name="Grigoriev I.V."/>
            <person name="Amato P."/>
            <person name="Bringel F."/>
        </authorList>
    </citation>
    <scope>NUCLEOTIDE SEQUENCE</scope>
    <source>
        <strain evidence="10">PDD-24b-2</strain>
    </source>
</reference>
<dbReference type="SUPFAM" id="SSF51011">
    <property type="entry name" value="Glycosyl hydrolase domain"/>
    <property type="match status" value="1"/>
</dbReference>
<dbReference type="Gene3D" id="3.20.20.80">
    <property type="entry name" value="Glycosidases"/>
    <property type="match status" value="1"/>
</dbReference>
<dbReference type="InterPro" id="IPR013780">
    <property type="entry name" value="Glyco_hydro_b"/>
</dbReference>
<dbReference type="InterPro" id="IPR017853">
    <property type="entry name" value="GH"/>
</dbReference>
<evidence type="ECO:0000259" key="9">
    <source>
        <dbReference type="SMART" id="SM00813"/>
    </source>
</evidence>
<dbReference type="PANTHER" id="PTHR43576:SF3">
    <property type="entry name" value="ALPHA-L-ARABINOFURANOSIDASE C"/>
    <property type="match status" value="1"/>
</dbReference>
<comment type="similarity">
    <text evidence="3">Belongs to the glycosyl hydrolase 51 family.</text>
</comment>
<organism evidence="10 11">
    <name type="scientific">Dioszegia hungarica</name>
    <dbReference type="NCBI Taxonomy" id="4972"/>
    <lineage>
        <taxon>Eukaryota</taxon>
        <taxon>Fungi</taxon>
        <taxon>Dikarya</taxon>
        <taxon>Basidiomycota</taxon>
        <taxon>Agaricomycotina</taxon>
        <taxon>Tremellomycetes</taxon>
        <taxon>Tremellales</taxon>
        <taxon>Bulleribasidiaceae</taxon>
        <taxon>Dioszegia</taxon>
    </lineage>
</organism>
<keyword evidence="6" id="KW-0119">Carbohydrate metabolism</keyword>
<evidence type="ECO:0000256" key="4">
    <source>
        <dbReference type="ARBA" id="ARBA00012670"/>
    </source>
</evidence>
<dbReference type="GO" id="GO:0000272">
    <property type="term" value="P:polysaccharide catabolic process"/>
    <property type="evidence" value="ECO:0007669"/>
    <property type="project" value="TreeGrafter"/>
</dbReference>
<keyword evidence="5 10" id="KW-0378">Hydrolase</keyword>
<evidence type="ECO:0000256" key="6">
    <source>
        <dbReference type="ARBA" id="ARBA00023277"/>
    </source>
</evidence>
<evidence type="ECO:0000313" key="10">
    <source>
        <dbReference type="EMBL" id="KAI9633376.1"/>
    </source>
</evidence>
<comment type="catalytic activity">
    <reaction evidence="1">
        <text>Hydrolysis of terminal non-reducing alpha-L-arabinofuranoside residues in alpha-L-arabinosides.</text>
        <dbReference type="EC" id="3.2.1.55"/>
    </reaction>
</comment>
<comment type="caution">
    <text evidence="10">The sequence shown here is derived from an EMBL/GenBank/DDBJ whole genome shotgun (WGS) entry which is preliminary data.</text>
</comment>
<dbReference type="AlphaFoldDB" id="A0AA38LU33"/>
<dbReference type="InterPro" id="IPR055235">
    <property type="entry name" value="ASD1_cat"/>
</dbReference>
<evidence type="ECO:0000256" key="7">
    <source>
        <dbReference type="ARBA" id="ARBA00023295"/>
    </source>
</evidence>
<protein>
    <recommendedName>
        <fullName evidence="4">non-reducing end alpha-L-arabinofuranosidase</fullName>
        <ecNumber evidence="4">3.2.1.55</ecNumber>
    </recommendedName>
</protein>
<accession>A0AA38LU33</accession>
<dbReference type="EMBL" id="JAKWFO010000010">
    <property type="protein sequence ID" value="KAI9633376.1"/>
    <property type="molecule type" value="Genomic_DNA"/>
</dbReference>
<dbReference type="Proteomes" id="UP001164286">
    <property type="component" value="Unassembled WGS sequence"/>
</dbReference>
<dbReference type="GeneID" id="77725136"/>
<dbReference type="InterPro" id="IPR010720">
    <property type="entry name" value="Alpha-L-AF_C"/>
</dbReference>
<dbReference type="SMART" id="SM00813">
    <property type="entry name" value="Alpha-L-AF_C"/>
    <property type="match status" value="1"/>
</dbReference>
<evidence type="ECO:0000256" key="1">
    <source>
        <dbReference type="ARBA" id="ARBA00001462"/>
    </source>
</evidence>
<dbReference type="RefSeq" id="XP_052943153.1">
    <property type="nucleotide sequence ID" value="XM_053085935.1"/>
</dbReference>
<evidence type="ECO:0000256" key="3">
    <source>
        <dbReference type="ARBA" id="ARBA00007186"/>
    </source>
</evidence>
<gene>
    <name evidence="10" type="ORF">MKK02DRAFT_18375</name>
</gene>
<keyword evidence="7" id="KW-0326">Glycosidase</keyword>
<name>A0AA38LU33_9TREE</name>
<sequence>MVSSHPSSLTSSRLTVSPLVLANLNSEPVSELLYSGFLEHVGRCIYGGIVDSPKHPSPAKLLETTDHGDEVSKGRLGWRKDVVDLIGKKGDLEVPMLREHADSPGNFVSNYHWEDGIGPVDERPRRIELAWLSDESNKFGTNEFIDYCRRTECEPYICLNMGTGTLNEALAWLEYCNGVGDTHWANLRRKHTGRHEPHNIKYWGLGNEMWGPWQVGNLKAADYAERARIWAHGLRLVDPTIKLVSCGREGNDEWDEVVLKALIGSVDMHSIHFYSTLSQEKVKEVRGLEYENNVFGPAAADRSIQLCKAMINKIKIEKNHQRVETRPIKVAFDEWNVWDEVKAPGSGGLEQSYDFTDMLGFVAWLNLLVRNHQDLGLACLAQTVNVISPVMTRPDAVLKQVIYYPLRLFSRNMKGGHTLHLPPTADVYNGVTYPLWIQEICPPSYIDTCAMAHSSPESKKISIRLSILNRHPTADWTLDLRVDDMKVEGVEVHEMWSDDLSAKNTFEDPERILPQVTKYSAKEWAGKKRVVRAHSWQFIFVEGTKL</sequence>
<dbReference type="PANTHER" id="PTHR43576">
    <property type="entry name" value="ALPHA-L-ARABINOFURANOSIDASE C-RELATED"/>
    <property type="match status" value="1"/>
</dbReference>